<keyword evidence="10 16" id="KW-1133">Transmembrane helix</keyword>
<keyword evidence="7" id="KW-0999">Mitochondrion inner membrane</keyword>
<feature type="transmembrane region" description="Helical" evidence="16">
    <location>
        <begin position="133"/>
        <end position="155"/>
    </location>
</feature>
<evidence type="ECO:0000259" key="19">
    <source>
        <dbReference type="Pfam" id="PF06455"/>
    </source>
</evidence>
<keyword evidence="12 16" id="KW-0830">Ubiquinone</keyword>
<feature type="transmembrane region" description="Helical" evidence="16">
    <location>
        <begin position="47"/>
        <end position="67"/>
    </location>
</feature>
<evidence type="ECO:0000256" key="8">
    <source>
        <dbReference type="ARBA" id="ARBA00022967"/>
    </source>
</evidence>
<evidence type="ECO:0000256" key="4">
    <source>
        <dbReference type="ARBA" id="ARBA00022448"/>
    </source>
</evidence>
<feature type="transmembrane region" description="Helical" evidence="16">
    <location>
        <begin position="369"/>
        <end position="397"/>
    </location>
</feature>
<name>A0A516EZJ5_MYTVI</name>
<dbReference type="GO" id="GO:0042773">
    <property type="term" value="P:ATP synthesis coupled electron transport"/>
    <property type="evidence" value="ECO:0007669"/>
    <property type="project" value="InterPro"/>
</dbReference>
<dbReference type="InterPro" id="IPR010934">
    <property type="entry name" value="NADH_DH_su5_C"/>
</dbReference>
<evidence type="ECO:0000256" key="1">
    <source>
        <dbReference type="ARBA" id="ARBA00004448"/>
    </source>
</evidence>
<evidence type="ECO:0000256" key="12">
    <source>
        <dbReference type="ARBA" id="ARBA00023075"/>
    </source>
</evidence>
<dbReference type="AlphaFoldDB" id="A0A516EZJ5"/>
<keyword evidence="8" id="KW-1278">Translocase</keyword>
<feature type="transmembrane region" description="Helical" evidence="16">
    <location>
        <begin position="277"/>
        <end position="310"/>
    </location>
</feature>
<dbReference type="InterPro" id="IPR001516">
    <property type="entry name" value="Proton_antipo_N"/>
</dbReference>
<keyword evidence="13 16" id="KW-0496">Mitochondrion</keyword>
<dbReference type="Pfam" id="PF06455">
    <property type="entry name" value="NADH5_C"/>
    <property type="match status" value="1"/>
</dbReference>
<dbReference type="PANTHER" id="PTHR42829:SF2">
    <property type="entry name" value="NADH-UBIQUINONE OXIDOREDUCTASE CHAIN 5"/>
    <property type="match status" value="1"/>
</dbReference>
<comment type="catalytic activity">
    <reaction evidence="15 16">
        <text>a ubiquinone + NADH + 5 H(+)(in) = a ubiquinol + NAD(+) + 4 H(+)(out)</text>
        <dbReference type="Rhea" id="RHEA:29091"/>
        <dbReference type="Rhea" id="RHEA-COMP:9565"/>
        <dbReference type="Rhea" id="RHEA-COMP:9566"/>
        <dbReference type="ChEBI" id="CHEBI:15378"/>
        <dbReference type="ChEBI" id="CHEBI:16389"/>
        <dbReference type="ChEBI" id="CHEBI:17976"/>
        <dbReference type="ChEBI" id="CHEBI:57540"/>
        <dbReference type="ChEBI" id="CHEBI:57945"/>
        <dbReference type="EC" id="7.1.1.2"/>
    </reaction>
</comment>
<evidence type="ECO:0000259" key="18">
    <source>
        <dbReference type="Pfam" id="PF00662"/>
    </source>
</evidence>
<evidence type="ECO:0000256" key="9">
    <source>
        <dbReference type="ARBA" id="ARBA00022982"/>
    </source>
</evidence>
<feature type="domain" description="NADH-Ubiquinone oxidoreductase (complex I) chain 5 N-terminal" evidence="18">
    <location>
        <begin position="38"/>
        <end position="85"/>
    </location>
</feature>
<dbReference type="Pfam" id="PF00662">
    <property type="entry name" value="Proton_antipo_N"/>
    <property type="match status" value="1"/>
</dbReference>
<sequence length="566" mass="63459">MSVVGLLGFLSVLIGYFMMMGSFFMHSCFVLEVVLCSINSCEIEGSFLFDEISMIFGGVVLVIFGSVSVYSKWYMNDEIFYWRFMVLIYLFVGSMLMLIFSSNLIGLMLGWDGLGLVSFLLVCYYQNSSSLGASMLTVLVNRVGDVFILVSIGLMSSWGDFMVYERFLFENLGYVSLFIVVAGMTKSAQMPFCSWLPAAMAAPTPVSSLVHSSTLVTAGVYLIIRCVSLCGLCEMGMEVLKFMSLLTLIMAGMAGTLESDFKKVIALSTLSQLGVMMFSLSLGFYTLAFFHLVTHATFKALLFLSAGVVIHSNKGCQDLRLLGESWSNLPISSVAMVVASLSLCGIPFMSGFYSKDLVIEMSLMKSMDVWFYLVMLLGVSFTSWYSVRVIMSVVFGLNKCVMTSVAVKESFDVVASYFCLYFGAVFSGYLMVMKMGIFFYQSFIDSFYFFLLLFMPFYGGVWFTYSMFVKEVKWFSNIIHFIVLMWNFKSLSAQLPVSYLFNYGNNLVRCMDLGWLEKVGPQGSYEFLGSVSKMNQSIQSKYFLSLVLFSLSVFIILILLTCFLYG</sequence>
<gene>
    <name evidence="20" type="primary">nad5</name>
</gene>
<comment type="similarity">
    <text evidence="16">Belongs to the complex I subunit 5 family.</text>
</comment>
<dbReference type="PANTHER" id="PTHR42829">
    <property type="entry name" value="NADH-UBIQUINONE OXIDOREDUCTASE CHAIN 5"/>
    <property type="match status" value="1"/>
</dbReference>
<evidence type="ECO:0000256" key="16">
    <source>
        <dbReference type="RuleBase" id="RU003404"/>
    </source>
</evidence>
<dbReference type="InterPro" id="IPR003945">
    <property type="entry name" value="NU5C-like"/>
</dbReference>
<dbReference type="GO" id="GO:0005743">
    <property type="term" value="C:mitochondrial inner membrane"/>
    <property type="evidence" value="ECO:0007669"/>
    <property type="project" value="UniProtKB-SubCell"/>
</dbReference>
<feature type="transmembrane region" description="Helical" evidence="16">
    <location>
        <begin position="542"/>
        <end position="565"/>
    </location>
</feature>
<evidence type="ECO:0000256" key="7">
    <source>
        <dbReference type="ARBA" id="ARBA00022792"/>
    </source>
</evidence>
<dbReference type="EMBL" id="MK721548">
    <property type="protein sequence ID" value="QDO71927.1"/>
    <property type="molecule type" value="Genomic_DNA"/>
</dbReference>
<keyword evidence="11 16" id="KW-0520">NAD</keyword>
<feature type="transmembrane region" description="Helical" evidence="16">
    <location>
        <begin position="239"/>
        <end position="257"/>
    </location>
</feature>
<dbReference type="InterPro" id="IPR001750">
    <property type="entry name" value="ND/Mrp_TM"/>
</dbReference>
<feature type="transmembrane region" description="Helical" evidence="16">
    <location>
        <begin position="418"/>
        <end position="440"/>
    </location>
</feature>
<keyword evidence="6 16" id="KW-0812">Transmembrane</keyword>
<feature type="transmembrane region" description="Helical" evidence="16">
    <location>
        <begin position="331"/>
        <end position="349"/>
    </location>
</feature>
<dbReference type="EC" id="7.1.1.2" evidence="2 16"/>
<keyword evidence="9" id="KW-0249">Electron transport</keyword>
<feature type="domain" description="NADH dehydrogenase subunit 5 C-terminal" evidence="19">
    <location>
        <begin position="385"/>
        <end position="559"/>
    </location>
</feature>
<proteinExistence type="inferred from homology"/>
<evidence type="ECO:0000256" key="14">
    <source>
        <dbReference type="ARBA" id="ARBA00023136"/>
    </source>
</evidence>
<evidence type="ECO:0000256" key="2">
    <source>
        <dbReference type="ARBA" id="ARBA00012944"/>
    </source>
</evidence>
<evidence type="ECO:0000313" key="20">
    <source>
        <dbReference type="EMBL" id="QDO71927.1"/>
    </source>
</evidence>
<keyword evidence="14 16" id="KW-0472">Membrane</keyword>
<comment type="subcellular location">
    <subcellularLocation>
        <location evidence="1">Mitochondrion inner membrane</location>
        <topology evidence="1">Multi-pass membrane protein</topology>
    </subcellularLocation>
</comment>
<evidence type="ECO:0000256" key="3">
    <source>
        <dbReference type="ARBA" id="ARBA00021096"/>
    </source>
</evidence>
<reference evidence="20" key="1">
    <citation type="journal article" date="2019" name="Mol. Phylogenet. Evol.">
        <title>A mitochondrial genome phylogeny of Mytilidae (Bivalvia: Mytilida).</title>
        <authorList>
            <person name="Lee Y."/>
            <person name="Kwak H."/>
            <person name="Shin J."/>
            <person name="Kim S.C."/>
            <person name="Kim T."/>
            <person name="Park J.K."/>
        </authorList>
    </citation>
    <scope>NUCLEOTIDE SEQUENCE</scope>
</reference>
<feature type="transmembrane region" description="Helical" evidence="16">
    <location>
        <begin position="167"/>
        <end position="188"/>
    </location>
</feature>
<keyword evidence="5" id="KW-0679">Respiratory chain</keyword>
<comment type="function">
    <text evidence="16">Core subunit of the mitochondrial membrane respiratory chain NADH dehydrogenase (Complex I) which catalyzes electron transfer from NADH through the respiratory chain, using ubiquinone as an electron acceptor. Essential for the catalytic activity and assembly of complex I.</text>
</comment>
<feature type="transmembrane region" description="Helical" evidence="16">
    <location>
        <begin position="6"/>
        <end position="35"/>
    </location>
</feature>
<feature type="transmembrane region" description="Helical" evidence="16">
    <location>
        <begin position="208"/>
        <end position="227"/>
    </location>
</feature>
<evidence type="ECO:0000256" key="11">
    <source>
        <dbReference type="ARBA" id="ARBA00023027"/>
    </source>
</evidence>
<feature type="domain" description="NADH:quinone oxidoreductase/Mrp antiporter transmembrane" evidence="17">
    <location>
        <begin position="101"/>
        <end position="373"/>
    </location>
</feature>
<dbReference type="GO" id="GO:0015990">
    <property type="term" value="P:electron transport coupled proton transport"/>
    <property type="evidence" value="ECO:0007669"/>
    <property type="project" value="TreeGrafter"/>
</dbReference>
<dbReference type="GO" id="GO:0008137">
    <property type="term" value="F:NADH dehydrogenase (ubiquinone) activity"/>
    <property type="evidence" value="ECO:0007669"/>
    <property type="project" value="UniProtKB-EC"/>
</dbReference>
<feature type="transmembrane region" description="Helical" evidence="16">
    <location>
        <begin position="446"/>
        <end position="465"/>
    </location>
</feature>
<dbReference type="Pfam" id="PF00361">
    <property type="entry name" value="Proton_antipo_M"/>
    <property type="match status" value="1"/>
</dbReference>
<dbReference type="GO" id="GO:0003954">
    <property type="term" value="F:NADH dehydrogenase activity"/>
    <property type="evidence" value="ECO:0007669"/>
    <property type="project" value="TreeGrafter"/>
</dbReference>
<organism evidence="20">
    <name type="scientific">Mytilisepta virgata</name>
    <name type="common">Purplish bifurcate mussel</name>
    <name type="synonym">Tichogonia virgata</name>
    <dbReference type="NCBI Taxonomy" id="2547956"/>
    <lineage>
        <taxon>Eukaryota</taxon>
        <taxon>Metazoa</taxon>
        <taxon>Spiralia</taxon>
        <taxon>Lophotrochozoa</taxon>
        <taxon>Mollusca</taxon>
        <taxon>Bivalvia</taxon>
        <taxon>Autobranchia</taxon>
        <taxon>Pteriomorphia</taxon>
        <taxon>Mytilida</taxon>
        <taxon>Mytiloidea</taxon>
        <taxon>Mytilidae</taxon>
        <taxon>Brachidontinae</taxon>
        <taxon>Mytilisepta</taxon>
    </lineage>
</organism>
<evidence type="ECO:0000256" key="6">
    <source>
        <dbReference type="ARBA" id="ARBA00022692"/>
    </source>
</evidence>
<protein>
    <recommendedName>
        <fullName evidence="3 16">NADH-ubiquinone oxidoreductase chain 5</fullName>
        <ecNumber evidence="2 16">7.1.1.2</ecNumber>
    </recommendedName>
</protein>
<accession>A0A516EZJ5</accession>
<dbReference type="PRINTS" id="PR01434">
    <property type="entry name" value="NADHDHGNASE5"/>
</dbReference>
<evidence type="ECO:0000256" key="10">
    <source>
        <dbReference type="ARBA" id="ARBA00022989"/>
    </source>
</evidence>
<geneLocation type="mitochondrion" evidence="20"/>
<keyword evidence="4 16" id="KW-0813">Transport</keyword>
<feature type="transmembrane region" description="Helical" evidence="16">
    <location>
        <begin position="79"/>
        <end position="100"/>
    </location>
</feature>
<evidence type="ECO:0000256" key="15">
    <source>
        <dbReference type="ARBA" id="ARBA00049551"/>
    </source>
</evidence>
<evidence type="ECO:0000259" key="17">
    <source>
        <dbReference type="Pfam" id="PF00361"/>
    </source>
</evidence>
<evidence type="ECO:0000256" key="5">
    <source>
        <dbReference type="ARBA" id="ARBA00022660"/>
    </source>
</evidence>
<evidence type="ECO:0000256" key="13">
    <source>
        <dbReference type="ARBA" id="ARBA00023128"/>
    </source>
</evidence>